<dbReference type="PANTHER" id="PTHR37315:SF1">
    <property type="entry name" value="UPF0311 PROTEIN BLR7842"/>
    <property type="match status" value="1"/>
</dbReference>
<dbReference type="Proteomes" id="UP000829685">
    <property type="component" value="Unassembled WGS sequence"/>
</dbReference>
<dbReference type="PANTHER" id="PTHR37315">
    <property type="entry name" value="UPF0311 PROTEIN BLR7842"/>
    <property type="match status" value="1"/>
</dbReference>
<comment type="caution">
    <text evidence="2">The sequence shown here is derived from an EMBL/GenBank/DDBJ whole genome shotgun (WGS) entry which is preliminary data.</text>
</comment>
<sequence length="197" mass="21354">MYSLNVLSTLASVLLPLIARAATPNPPGLTYLFTANASLAQSIDMGVGPYGERVAIPIIGGTFSGPRVNGTILNLGADWGWTDAHDPNEPGRTTFHPDTRYQLRTADGANIFVQTEGPAQADGTIHLREKFETGSPAYYWLNNVVAVGVLRSGDGYVVIDTWQVSADLDPSTLFPSCFLGVEQTMVQDVHQEQYQRI</sequence>
<keyword evidence="1" id="KW-0732">Signal</keyword>
<dbReference type="EMBL" id="JAFIMR010000002">
    <property type="protein sequence ID" value="KAI1880757.1"/>
    <property type="molecule type" value="Genomic_DNA"/>
</dbReference>
<feature type="signal peptide" evidence="1">
    <location>
        <begin position="1"/>
        <end position="21"/>
    </location>
</feature>
<dbReference type="InterPro" id="IPR020915">
    <property type="entry name" value="UPF0311"/>
</dbReference>
<evidence type="ECO:0000313" key="3">
    <source>
        <dbReference type="Proteomes" id="UP000829685"/>
    </source>
</evidence>
<name>A0A9P9WWU7_9PEZI</name>
<dbReference type="Gene3D" id="2.40.160.20">
    <property type="match status" value="1"/>
</dbReference>
<dbReference type="AlphaFoldDB" id="A0A9P9WWU7"/>
<dbReference type="Pfam" id="PF11578">
    <property type="entry name" value="DUF3237"/>
    <property type="match status" value="1"/>
</dbReference>
<feature type="chain" id="PRO_5040358966" evidence="1">
    <location>
        <begin position="22"/>
        <end position="197"/>
    </location>
</feature>
<proteinExistence type="predicted"/>
<evidence type="ECO:0000313" key="2">
    <source>
        <dbReference type="EMBL" id="KAI1880757.1"/>
    </source>
</evidence>
<reference evidence="2" key="1">
    <citation type="submission" date="2021-03" db="EMBL/GenBank/DDBJ databases">
        <title>Revisited historic fungal species revealed as producer of novel bioactive compounds through whole genome sequencing and comparative genomics.</title>
        <authorList>
            <person name="Vignolle G.A."/>
            <person name="Hochenegger N."/>
            <person name="Mach R.L."/>
            <person name="Mach-Aigner A.R."/>
            <person name="Javad Rahimi M."/>
            <person name="Salim K.A."/>
            <person name="Chan C.M."/>
            <person name="Lim L.B.L."/>
            <person name="Cai F."/>
            <person name="Druzhinina I.S."/>
            <person name="U'Ren J.M."/>
            <person name="Derntl C."/>
        </authorList>
    </citation>
    <scope>NUCLEOTIDE SEQUENCE</scope>
    <source>
        <strain evidence="2">TUCIM 5799</strain>
    </source>
</reference>
<accession>A0A9P9WWU7</accession>
<gene>
    <name evidence="2" type="ORF">JX265_000997</name>
</gene>
<keyword evidence="3" id="KW-1185">Reference proteome</keyword>
<organism evidence="2 3">
    <name type="scientific">Neoarthrinium moseri</name>
    <dbReference type="NCBI Taxonomy" id="1658444"/>
    <lineage>
        <taxon>Eukaryota</taxon>
        <taxon>Fungi</taxon>
        <taxon>Dikarya</taxon>
        <taxon>Ascomycota</taxon>
        <taxon>Pezizomycotina</taxon>
        <taxon>Sordariomycetes</taxon>
        <taxon>Xylariomycetidae</taxon>
        <taxon>Amphisphaeriales</taxon>
        <taxon>Apiosporaceae</taxon>
        <taxon>Neoarthrinium</taxon>
    </lineage>
</organism>
<evidence type="ECO:0000256" key="1">
    <source>
        <dbReference type="SAM" id="SignalP"/>
    </source>
</evidence>
<protein>
    <submittedName>
        <fullName evidence="2">Uncharacterized protein</fullName>
    </submittedName>
</protein>